<evidence type="ECO:0000313" key="2">
    <source>
        <dbReference type="Proteomes" id="UP000308600"/>
    </source>
</evidence>
<name>A0ACD3BE88_9AGAR</name>
<accession>A0ACD3BE88</accession>
<evidence type="ECO:0000313" key="1">
    <source>
        <dbReference type="EMBL" id="TFK76353.1"/>
    </source>
</evidence>
<keyword evidence="2" id="KW-1185">Reference proteome</keyword>
<proteinExistence type="predicted"/>
<organism evidence="1 2">
    <name type="scientific">Pluteus cervinus</name>
    <dbReference type="NCBI Taxonomy" id="181527"/>
    <lineage>
        <taxon>Eukaryota</taxon>
        <taxon>Fungi</taxon>
        <taxon>Dikarya</taxon>
        <taxon>Basidiomycota</taxon>
        <taxon>Agaricomycotina</taxon>
        <taxon>Agaricomycetes</taxon>
        <taxon>Agaricomycetidae</taxon>
        <taxon>Agaricales</taxon>
        <taxon>Pluteineae</taxon>
        <taxon>Pluteaceae</taxon>
        <taxon>Pluteus</taxon>
    </lineage>
</organism>
<gene>
    <name evidence="1" type="ORF">BDN72DRAFT_830911</name>
</gene>
<sequence>MSRGGLCAARRTKAIAQHMMSTAASASEPSVKFESNRALRTYILNRPTKLNALDESMLSLLRPKIEEWSSSDLCGTILGTGVGRAFCAGGDIANVVLNASDPNLRHQAIDFFKREFEMDYILAALSKPYVVLLDGFTMGGGVGLAAHAPFRIATENTTFAMPETKIGYCPDVGASYFLSRLDGELGTYFALTSDIIRGRAVFEHGFATHFIPARRIPTLIERLAALEDPHPTAIDQAIEELVSEREPSEPPLAMSGLMREALDFAFRHNSIEAIFEDLRKFSEHHDSQVRSWAKQTLETLEFRSPTSLKVALSAIRQGRSMTLLEALNMELKIATAYCNGASPDFPTGVNAVLGGGKEKKDERPNWSPSTVDGVTDEIVSRFFEGSSSFLSNVPTLDIPEVFAKKISLQPMKFGLPTEEEIGTVVRGEHKTGGTMGMTLDELVGKFGNLRPGKLGVKEKILEVASRRCEIVDNADGNFVWLKWKSAPTQ</sequence>
<reference evidence="1 2" key="1">
    <citation type="journal article" date="2019" name="Nat. Ecol. Evol.">
        <title>Megaphylogeny resolves global patterns of mushroom evolution.</title>
        <authorList>
            <person name="Varga T."/>
            <person name="Krizsan K."/>
            <person name="Foldi C."/>
            <person name="Dima B."/>
            <person name="Sanchez-Garcia M."/>
            <person name="Sanchez-Ramirez S."/>
            <person name="Szollosi G.J."/>
            <person name="Szarkandi J.G."/>
            <person name="Papp V."/>
            <person name="Albert L."/>
            <person name="Andreopoulos W."/>
            <person name="Angelini C."/>
            <person name="Antonin V."/>
            <person name="Barry K.W."/>
            <person name="Bougher N.L."/>
            <person name="Buchanan P."/>
            <person name="Buyck B."/>
            <person name="Bense V."/>
            <person name="Catcheside P."/>
            <person name="Chovatia M."/>
            <person name="Cooper J."/>
            <person name="Damon W."/>
            <person name="Desjardin D."/>
            <person name="Finy P."/>
            <person name="Geml J."/>
            <person name="Haridas S."/>
            <person name="Hughes K."/>
            <person name="Justo A."/>
            <person name="Karasinski D."/>
            <person name="Kautmanova I."/>
            <person name="Kiss B."/>
            <person name="Kocsube S."/>
            <person name="Kotiranta H."/>
            <person name="LaButti K.M."/>
            <person name="Lechner B.E."/>
            <person name="Liimatainen K."/>
            <person name="Lipzen A."/>
            <person name="Lukacs Z."/>
            <person name="Mihaltcheva S."/>
            <person name="Morgado L.N."/>
            <person name="Niskanen T."/>
            <person name="Noordeloos M.E."/>
            <person name="Ohm R.A."/>
            <person name="Ortiz-Santana B."/>
            <person name="Ovrebo C."/>
            <person name="Racz N."/>
            <person name="Riley R."/>
            <person name="Savchenko A."/>
            <person name="Shiryaev A."/>
            <person name="Soop K."/>
            <person name="Spirin V."/>
            <person name="Szebenyi C."/>
            <person name="Tomsovsky M."/>
            <person name="Tulloss R.E."/>
            <person name="Uehling J."/>
            <person name="Grigoriev I.V."/>
            <person name="Vagvolgyi C."/>
            <person name="Papp T."/>
            <person name="Martin F.M."/>
            <person name="Miettinen O."/>
            <person name="Hibbett D.S."/>
            <person name="Nagy L.G."/>
        </authorList>
    </citation>
    <scope>NUCLEOTIDE SEQUENCE [LARGE SCALE GENOMIC DNA]</scope>
    <source>
        <strain evidence="1 2">NL-1719</strain>
    </source>
</reference>
<dbReference type="EMBL" id="ML208260">
    <property type="protein sequence ID" value="TFK76353.1"/>
    <property type="molecule type" value="Genomic_DNA"/>
</dbReference>
<dbReference type="Proteomes" id="UP000308600">
    <property type="component" value="Unassembled WGS sequence"/>
</dbReference>
<protein>
    <submittedName>
        <fullName evidence="1">3-hydroxyisobutyryl-CoA hydrolase</fullName>
    </submittedName>
</protein>
<keyword evidence="1" id="KW-0378">Hydrolase</keyword>